<feature type="modified residue" description="4-aspartylphosphate" evidence="3">
    <location>
        <position position="54"/>
    </location>
</feature>
<dbReference type="Pfam" id="PF00196">
    <property type="entry name" value="GerE"/>
    <property type="match status" value="1"/>
</dbReference>
<dbReference type="SUPFAM" id="SSF52172">
    <property type="entry name" value="CheY-like"/>
    <property type="match status" value="1"/>
</dbReference>
<dbReference type="Gene3D" id="3.40.50.2300">
    <property type="match status" value="1"/>
</dbReference>
<dbReference type="PROSITE" id="PS50043">
    <property type="entry name" value="HTH_LUXR_2"/>
    <property type="match status" value="1"/>
</dbReference>
<comment type="caution">
    <text evidence="6">The sequence shown here is derived from an EMBL/GenBank/DDBJ whole genome shotgun (WGS) entry which is preliminary data.</text>
</comment>
<evidence type="ECO:0000256" key="2">
    <source>
        <dbReference type="ARBA" id="ARBA00023125"/>
    </source>
</evidence>
<evidence type="ECO:0000259" key="5">
    <source>
        <dbReference type="PROSITE" id="PS50110"/>
    </source>
</evidence>
<dbReference type="CDD" id="cd17535">
    <property type="entry name" value="REC_NarL-like"/>
    <property type="match status" value="1"/>
</dbReference>
<dbReference type="InterPro" id="IPR011006">
    <property type="entry name" value="CheY-like_superfamily"/>
</dbReference>
<evidence type="ECO:0000313" key="6">
    <source>
        <dbReference type="EMBL" id="GLP99199.1"/>
    </source>
</evidence>
<evidence type="ECO:0000313" key="7">
    <source>
        <dbReference type="Proteomes" id="UP001161423"/>
    </source>
</evidence>
<dbReference type="GO" id="GO:0003677">
    <property type="term" value="F:DNA binding"/>
    <property type="evidence" value="ECO:0007669"/>
    <property type="project" value="UniProtKB-KW"/>
</dbReference>
<dbReference type="PANTHER" id="PTHR45566:SF1">
    <property type="entry name" value="HTH-TYPE TRANSCRIPTIONAL REGULATOR YHJB-RELATED"/>
    <property type="match status" value="1"/>
</dbReference>
<keyword evidence="7" id="KW-1185">Reference proteome</keyword>
<dbReference type="RefSeq" id="WP_284722669.1">
    <property type="nucleotide sequence ID" value="NZ_BSND01000004.1"/>
</dbReference>
<dbReference type="InterPro" id="IPR016032">
    <property type="entry name" value="Sig_transdc_resp-reg_C-effctor"/>
</dbReference>
<dbReference type="Pfam" id="PF00072">
    <property type="entry name" value="Response_reg"/>
    <property type="match status" value="1"/>
</dbReference>
<name>A0ABQ5TUF6_9GAMM</name>
<dbReference type="InterPro" id="IPR058245">
    <property type="entry name" value="NreC/VraR/RcsB-like_REC"/>
</dbReference>
<gene>
    <name evidence="6" type="ORF">GCM10007891_10530</name>
</gene>
<organism evidence="6 7">
    <name type="scientific">Methylophaga thalassica</name>
    <dbReference type="NCBI Taxonomy" id="40223"/>
    <lineage>
        <taxon>Bacteria</taxon>
        <taxon>Pseudomonadati</taxon>
        <taxon>Pseudomonadota</taxon>
        <taxon>Gammaproteobacteria</taxon>
        <taxon>Thiotrichales</taxon>
        <taxon>Piscirickettsiaceae</taxon>
        <taxon>Methylophaga</taxon>
    </lineage>
</organism>
<feature type="domain" description="HTH luxR-type" evidence="4">
    <location>
        <begin position="134"/>
        <end position="199"/>
    </location>
</feature>
<dbReference type="InterPro" id="IPR051015">
    <property type="entry name" value="EvgA-like"/>
</dbReference>
<accession>A0ABQ5TUF6</accession>
<proteinExistence type="predicted"/>
<dbReference type="Proteomes" id="UP001161423">
    <property type="component" value="Unassembled WGS sequence"/>
</dbReference>
<dbReference type="PRINTS" id="PR00038">
    <property type="entry name" value="HTHLUXR"/>
</dbReference>
<feature type="domain" description="Response regulatory" evidence="5">
    <location>
        <begin position="2"/>
        <end position="119"/>
    </location>
</feature>
<dbReference type="PANTHER" id="PTHR45566">
    <property type="entry name" value="HTH-TYPE TRANSCRIPTIONAL REGULATOR YHJB-RELATED"/>
    <property type="match status" value="1"/>
</dbReference>
<evidence type="ECO:0000259" key="4">
    <source>
        <dbReference type="PROSITE" id="PS50043"/>
    </source>
</evidence>
<evidence type="ECO:0000256" key="1">
    <source>
        <dbReference type="ARBA" id="ARBA00022553"/>
    </source>
</evidence>
<dbReference type="InterPro" id="IPR001789">
    <property type="entry name" value="Sig_transdc_resp-reg_receiver"/>
</dbReference>
<keyword evidence="1 3" id="KW-0597">Phosphoprotein</keyword>
<evidence type="ECO:0000256" key="3">
    <source>
        <dbReference type="PROSITE-ProRule" id="PRU00169"/>
    </source>
</evidence>
<dbReference type="EMBL" id="BSND01000004">
    <property type="protein sequence ID" value="GLP99199.1"/>
    <property type="molecule type" value="Genomic_DNA"/>
</dbReference>
<dbReference type="CDD" id="cd06170">
    <property type="entry name" value="LuxR_C_like"/>
    <property type="match status" value="1"/>
</dbReference>
<reference evidence="6" key="2">
    <citation type="submission" date="2023-01" db="EMBL/GenBank/DDBJ databases">
        <title>Draft genome sequence of Methylophaga thalassica strain NBRC 102424.</title>
        <authorList>
            <person name="Sun Q."/>
            <person name="Mori K."/>
        </authorList>
    </citation>
    <scope>NUCLEOTIDE SEQUENCE</scope>
    <source>
        <strain evidence="6">NBRC 102424</strain>
    </source>
</reference>
<dbReference type="SMART" id="SM00421">
    <property type="entry name" value="HTH_LUXR"/>
    <property type="match status" value="1"/>
</dbReference>
<dbReference type="PROSITE" id="PS50110">
    <property type="entry name" value="RESPONSE_REGULATORY"/>
    <property type="match status" value="1"/>
</dbReference>
<protein>
    <submittedName>
        <fullName evidence="6">DNA-binding response regulator</fullName>
    </submittedName>
</protein>
<sequence length="201" mass="22467">MKLLIADDHELYRDALVMLITQHFSEYSCTEATSFDELIQRIQSEQDWSAFIVDLHMPGLNFVEGIKQIKTRFPDVPLIVITSSDNPEDTQSAMAAGALGYILKSMKNEEIIQALTLILNHGISIHPAIPSEAVSNNTFDFTPRQQEVFAMMSKGASNKRIALDMGLSESTVKIHVRAILNTLQVSNRTEAVLKAKQYLDT</sequence>
<dbReference type="SMART" id="SM00448">
    <property type="entry name" value="REC"/>
    <property type="match status" value="1"/>
</dbReference>
<dbReference type="SUPFAM" id="SSF46894">
    <property type="entry name" value="C-terminal effector domain of the bipartite response regulators"/>
    <property type="match status" value="1"/>
</dbReference>
<dbReference type="InterPro" id="IPR000792">
    <property type="entry name" value="Tscrpt_reg_LuxR_C"/>
</dbReference>
<keyword evidence="2 6" id="KW-0238">DNA-binding</keyword>
<reference evidence="6" key="1">
    <citation type="journal article" date="2014" name="Int. J. Syst. Evol. Microbiol.">
        <title>Complete genome of a new Firmicutes species belonging to the dominant human colonic microbiota ('Ruminococcus bicirculans') reveals two chromosomes and a selective capacity to utilize plant glucans.</title>
        <authorList>
            <consortium name="NISC Comparative Sequencing Program"/>
            <person name="Wegmann U."/>
            <person name="Louis P."/>
            <person name="Goesmann A."/>
            <person name="Henrissat B."/>
            <person name="Duncan S.H."/>
            <person name="Flint H.J."/>
        </authorList>
    </citation>
    <scope>NUCLEOTIDE SEQUENCE</scope>
    <source>
        <strain evidence="6">NBRC 102424</strain>
    </source>
</reference>